<keyword evidence="3" id="KW-1185">Reference proteome</keyword>
<evidence type="ECO:0000313" key="3">
    <source>
        <dbReference type="Proteomes" id="UP000641646"/>
    </source>
</evidence>
<name>A0A926VJP9_9CYAN</name>
<protein>
    <submittedName>
        <fullName evidence="2">Uncharacterized protein</fullName>
    </submittedName>
</protein>
<sequence length="51" mass="5609">MHSHKSYHKATGLEKVQLALPKAEKSKIESKSLLSNHPGHPGYLDEGDRAS</sequence>
<dbReference type="AlphaFoldDB" id="A0A926VJP9"/>
<evidence type="ECO:0000256" key="1">
    <source>
        <dbReference type="SAM" id="MobiDB-lite"/>
    </source>
</evidence>
<dbReference type="EMBL" id="JACJPW010000071">
    <property type="protein sequence ID" value="MBD2184032.1"/>
    <property type="molecule type" value="Genomic_DNA"/>
</dbReference>
<accession>A0A926VJP9</accession>
<proteinExistence type="predicted"/>
<dbReference type="Proteomes" id="UP000641646">
    <property type="component" value="Unassembled WGS sequence"/>
</dbReference>
<organism evidence="2 3">
    <name type="scientific">Aerosakkonema funiforme FACHB-1375</name>
    <dbReference type="NCBI Taxonomy" id="2949571"/>
    <lineage>
        <taxon>Bacteria</taxon>
        <taxon>Bacillati</taxon>
        <taxon>Cyanobacteriota</taxon>
        <taxon>Cyanophyceae</taxon>
        <taxon>Oscillatoriophycideae</taxon>
        <taxon>Aerosakkonematales</taxon>
        <taxon>Aerosakkonemataceae</taxon>
        <taxon>Aerosakkonema</taxon>
    </lineage>
</organism>
<reference evidence="2" key="2">
    <citation type="submission" date="2020-08" db="EMBL/GenBank/DDBJ databases">
        <authorList>
            <person name="Chen M."/>
            <person name="Teng W."/>
            <person name="Zhao L."/>
            <person name="Hu C."/>
            <person name="Zhou Y."/>
            <person name="Han B."/>
            <person name="Song L."/>
            <person name="Shu W."/>
        </authorList>
    </citation>
    <scope>NUCLEOTIDE SEQUENCE</scope>
    <source>
        <strain evidence="2">FACHB-1375</strain>
    </source>
</reference>
<dbReference type="RefSeq" id="WP_190469631.1">
    <property type="nucleotide sequence ID" value="NZ_JACJPW010000071.1"/>
</dbReference>
<gene>
    <name evidence="2" type="ORF">H6G03_23680</name>
</gene>
<reference evidence="2" key="1">
    <citation type="journal article" date="2015" name="ISME J.">
        <title>Draft Genome Sequence of Streptomyces incarnatus NRRL8089, which Produces the Nucleoside Antibiotic Sinefungin.</title>
        <authorList>
            <person name="Oshima K."/>
            <person name="Hattori M."/>
            <person name="Shimizu H."/>
            <person name="Fukuda K."/>
            <person name="Nemoto M."/>
            <person name="Inagaki K."/>
            <person name="Tamura T."/>
        </authorList>
    </citation>
    <scope>NUCLEOTIDE SEQUENCE</scope>
    <source>
        <strain evidence="2">FACHB-1375</strain>
    </source>
</reference>
<evidence type="ECO:0000313" key="2">
    <source>
        <dbReference type="EMBL" id="MBD2184032.1"/>
    </source>
</evidence>
<comment type="caution">
    <text evidence="2">The sequence shown here is derived from an EMBL/GenBank/DDBJ whole genome shotgun (WGS) entry which is preliminary data.</text>
</comment>
<feature type="region of interest" description="Disordered" evidence="1">
    <location>
        <begin position="23"/>
        <end position="51"/>
    </location>
</feature>